<keyword evidence="2" id="KW-0479">Metal-binding</keyword>
<accession>A0ABD8B7B0</accession>
<dbReference type="InterPro" id="IPR000994">
    <property type="entry name" value="Pept_M24"/>
</dbReference>
<dbReference type="Gene3D" id="3.40.350.10">
    <property type="entry name" value="Creatinase/prolidase N-terminal domain"/>
    <property type="match status" value="2"/>
</dbReference>
<dbReference type="Pfam" id="PF16188">
    <property type="entry name" value="Peptidase_M24_C"/>
    <property type="match status" value="1"/>
</dbReference>
<dbReference type="FunFam" id="3.90.230.10:FF:000004">
    <property type="entry name" value="xaa-Pro aminopeptidase 1 isoform X1"/>
    <property type="match status" value="1"/>
</dbReference>
<dbReference type="EC" id="3.4.11.-" evidence="7"/>
<dbReference type="InterPro" id="IPR050422">
    <property type="entry name" value="X-Pro_aminopeptidase_P"/>
</dbReference>
<dbReference type="InterPro" id="IPR000587">
    <property type="entry name" value="Creatinase_N"/>
</dbReference>
<keyword evidence="8" id="KW-1185">Reference proteome</keyword>
<dbReference type="Proteomes" id="UP000831534">
    <property type="component" value="Chromosome"/>
</dbReference>
<evidence type="ECO:0000259" key="4">
    <source>
        <dbReference type="Pfam" id="PF00557"/>
    </source>
</evidence>
<dbReference type="SUPFAM" id="SSF53092">
    <property type="entry name" value="Creatinase/prolidase N-terminal domain"/>
    <property type="match status" value="2"/>
</dbReference>
<organism evidence="7 8">
    <name type="scientific">Conchiformibius kuhniae</name>
    <dbReference type="NCBI Taxonomy" id="211502"/>
    <lineage>
        <taxon>Bacteria</taxon>
        <taxon>Pseudomonadati</taxon>
        <taxon>Pseudomonadota</taxon>
        <taxon>Betaproteobacteria</taxon>
        <taxon>Neisseriales</taxon>
        <taxon>Neisseriaceae</taxon>
        <taxon>Conchiformibius</taxon>
    </lineage>
</organism>
<feature type="domain" description="Peptidase M24" evidence="4">
    <location>
        <begin position="307"/>
        <end position="523"/>
    </location>
</feature>
<dbReference type="EMBL" id="CP091521">
    <property type="protein sequence ID" value="XHH49877.1"/>
    <property type="molecule type" value="Genomic_DNA"/>
</dbReference>
<dbReference type="KEGG" id="ckh:LVJ77_05365"/>
<dbReference type="PANTHER" id="PTHR43763">
    <property type="entry name" value="XAA-PRO AMINOPEPTIDASE 1"/>
    <property type="match status" value="1"/>
</dbReference>
<dbReference type="GO" id="GO:0046872">
    <property type="term" value="F:metal ion binding"/>
    <property type="evidence" value="ECO:0007669"/>
    <property type="project" value="UniProtKB-KW"/>
</dbReference>
<proteinExistence type="inferred from homology"/>
<dbReference type="GO" id="GO:0005737">
    <property type="term" value="C:cytoplasm"/>
    <property type="evidence" value="ECO:0007669"/>
    <property type="project" value="UniProtKB-ARBA"/>
</dbReference>
<evidence type="ECO:0000259" key="5">
    <source>
        <dbReference type="Pfam" id="PF01321"/>
    </source>
</evidence>
<dbReference type="CDD" id="cd01085">
    <property type="entry name" value="APP"/>
    <property type="match status" value="1"/>
</dbReference>
<dbReference type="PANTHER" id="PTHR43763:SF6">
    <property type="entry name" value="XAA-PRO AMINOPEPTIDASE 1"/>
    <property type="match status" value="1"/>
</dbReference>
<keyword evidence="7" id="KW-0645">Protease</keyword>
<dbReference type="GO" id="GO:0004177">
    <property type="term" value="F:aminopeptidase activity"/>
    <property type="evidence" value="ECO:0007669"/>
    <property type="project" value="UniProtKB-KW"/>
</dbReference>
<dbReference type="SUPFAM" id="SSF55920">
    <property type="entry name" value="Creatinase/aminopeptidase"/>
    <property type="match status" value="1"/>
</dbReference>
<feature type="domain" description="Creatinase N-terminal" evidence="5">
    <location>
        <begin position="7"/>
        <end position="131"/>
    </location>
</feature>
<name>A0ABD8B7B0_9NEIS</name>
<dbReference type="RefSeq" id="WP_027009935.1">
    <property type="nucleotide sequence ID" value="NZ_CP091521.1"/>
</dbReference>
<evidence type="ECO:0000259" key="6">
    <source>
        <dbReference type="Pfam" id="PF16188"/>
    </source>
</evidence>
<dbReference type="InterPro" id="IPR032416">
    <property type="entry name" value="Peptidase_M24_C"/>
</dbReference>
<dbReference type="InterPro" id="IPR036005">
    <property type="entry name" value="Creatinase/aminopeptidase-like"/>
</dbReference>
<evidence type="ECO:0000256" key="3">
    <source>
        <dbReference type="ARBA" id="ARBA00022801"/>
    </source>
</evidence>
<protein>
    <submittedName>
        <fullName evidence="7">Aminopeptidase P family protein</fullName>
        <ecNumber evidence="7">3.4.11.-</ecNumber>
    </submittedName>
</protein>
<dbReference type="Gene3D" id="3.90.230.10">
    <property type="entry name" value="Creatinase/methionine aminopeptidase superfamily"/>
    <property type="match status" value="1"/>
</dbReference>
<reference evidence="7 8" key="1">
    <citation type="journal article" date="2022" name="Res Sq">
        <title>Evolution of multicellular longitudinally dividing oral cavity symbionts (Neisseriaceae).</title>
        <authorList>
            <person name="Nyongesa S."/>
            <person name="Weber P."/>
            <person name="Bernet E."/>
            <person name="Pullido F."/>
            <person name="Nieckarz M."/>
            <person name="Delaby M."/>
            <person name="Nieves C."/>
            <person name="Viehboeck T."/>
            <person name="Krause N."/>
            <person name="Rivera-Millot A."/>
            <person name="Nakamura A."/>
            <person name="Vischer N."/>
            <person name="VanNieuwenhze M."/>
            <person name="Brun Y."/>
            <person name="Cava F."/>
            <person name="Bulgheresi S."/>
            <person name="Veyrier F."/>
        </authorList>
    </citation>
    <scope>NUCLEOTIDE SEQUENCE [LARGE SCALE GENOMIC DNA]</scope>
    <source>
        <strain evidence="7 8">17694</strain>
    </source>
</reference>
<evidence type="ECO:0000256" key="2">
    <source>
        <dbReference type="ARBA" id="ARBA00022723"/>
    </source>
</evidence>
<sequence length="596" mass="64733">MNIFAKRIAALRAQMQTHGLAAWIAPTADPHLSEYLPEHWQSRRWLCGFSGSAGTLVITADHAGLWADSRYWEQAAAQLAESGVVLHKIGADDDYPEWLAAHLPAGARAGVAADMVSRRDEARLARVLRGKNQYLCCVADLTGAVWHDRPALPATAVYPHPAEFCGESASAKLARVRQAVREAGADTHLLSSLDDIAWLTNLRGSDVPHNPVFLAHLLLDGGHACLFTDESRLNEAARRSLNEAGIATAPYEAVAAALGKLHGTLLLNPAKTAVSLLRHLPERVNICEQTNPSTLFKARKNEAECAHIRAAMLQDGIALCGFFAELEHKLAAQTPLTELDIDTMLIAHRSRRPHYVSTSFDTIAGFNANGALPHYRATAEAHSAITGNGLLLIDSGAQYLNGTTDITRVVPIGTPDAAQRRDFTLVLKSHIALARAVFPAGTPAPVLDGICRQAMWQAHCDYGHGTGHGVGYFLNVHEGPQVIACRAAANPHHAMQAGMLTSNEPGLYRSGQWGIRIENLILAQAVAQPQEHAFGEFLQFETLTLCPIDTRLLAPELLDDTERGWLNAYHARVRDTLAPHTEGAARDWLLRRTEAV</sequence>
<dbReference type="Pfam" id="PF16189">
    <property type="entry name" value="Creatinase_N_2"/>
    <property type="match status" value="1"/>
</dbReference>
<comment type="similarity">
    <text evidence="1">Belongs to the peptidase M24B family.</text>
</comment>
<keyword evidence="7" id="KW-0031">Aminopeptidase</keyword>
<evidence type="ECO:0000256" key="1">
    <source>
        <dbReference type="ARBA" id="ARBA00008766"/>
    </source>
</evidence>
<dbReference type="Pfam" id="PF00557">
    <property type="entry name" value="Peptidase_M24"/>
    <property type="match status" value="1"/>
</dbReference>
<dbReference type="Pfam" id="PF01321">
    <property type="entry name" value="Creatinase_N"/>
    <property type="match status" value="1"/>
</dbReference>
<evidence type="ECO:0000313" key="8">
    <source>
        <dbReference type="Proteomes" id="UP000831534"/>
    </source>
</evidence>
<evidence type="ECO:0000313" key="7">
    <source>
        <dbReference type="EMBL" id="XHH49877.1"/>
    </source>
</evidence>
<gene>
    <name evidence="7" type="ORF">LVJ77_05365</name>
</gene>
<dbReference type="InterPro" id="IPR029149">
    <property type="entry name" value="Creatin/AminoP/Spt16_N"/>
</dbReference>
<dbReference type="AlphaFoldDB" id="A0ABD8B7B0"/>
<feature type="domain" description="Peptidase M24 C-terminal" evidence="6">
    <location>
        <begin position="536"/>
        <end position="595"/>
    </location>
</feature>
<keyword evidence="3 7" id="KW-0378">Hydrolase</keyword>
<dbReference type="InterPro" id="IPR033740">
    <property type="entry name" value="Pept_M24B"/>
</dbReference>